<dbReference type="PROSITE" id="PS51257">
    <property type="entry name" value="PROKAR_LIPOPROTEIN"/>
    <property type="match status" value="1"/>
</dbReference>
<organism evidence="1 2">
    <name type="scientific">Pseudorhodoplanes sinuspersici</name>
    <dbReference type="NCBI Taxonomy" id="1235591"/>
    <lineage>
        <taxon>Bacteria</taxon>
        <taxon>Pseudomonadati</taxon>
        <taxon>Pseudomonadota</taxon>
        <taxon>Alphaproteobacteria</taxon>
        <taxon>Hyphomicrobiales</taxon>
        <taxon>Pseudorhodoplanes</taxon>
    </lineage>
</organism>
<dbReference type="AlphaFoldDB" id="A0A1W6ZMR6"/>
<dbReference type="SUPFAM" id="SSF52266">
    <property type="entry name" value="SGNH hydrolase"/>
    <property type="match status" value="1"/>
</dbReference>
<dbReference type="PANTHER" id="PTHR30383:SF5">
    <property type="entry name" value="SGNH HYDROLASE-TYPE ESTERASE DOMAIN-CONTAINING PROTEIN"/>
    <property type="match status" value="1"/>
</dbReference>
<sequence length="278" mass="29607">MTMSLLRPFCLPTLAMAAACAATIASVAQAEDKTPAPVAPVTQAAPAPVCSAPDDMTRLMNPLARTGKRIAAGEPVKIVAFGSSSTAGAFASSPDKSYPNRLAVELKERFPGQPITVVNRGANGEEAPDMLLRLDAEVLSEKPDLILWQVGTNAVLRDAPMGATNAQILEGLKRMKTSGADVVLIDPQFAPMVVAKKETDAMVHLLAITAKTQNVDLFQRFAVMRHWRNVARLPFEAFISPDDLHMNDWSYACVAKLLGGAIAEAATRTSLTASAGRR</sequence>
<protein>
    <submittedName>
        <fullName evidence="1">Uncharacterized protein</fullName>
    </submittedName>
</protein>
<dbReference type="PANTHER" id="PTHR30383">
    <property type="entry name" value="THIOESTERASE 1/PROTEASE 1/LYSOPHOSPHOLIPASE L1"/>
    <property type="match status" value="1"/>
</dbReference>
<accession>A0A1W6ZMR6</accession>
<dbReference type="CDD" id="cd00229">
    <property type="entry name" value="SGNH_hydrolase"/>
    <property type="match status" value="1"/>
</dbReference>
<keyword evidence="2" id="KW-1185">Reference proteome</keyword>
<dbReference type="KEGG" id="psin:CAK95_05805"/>
<reference evidence="1 2" key="1">
    <citation type="submission" date="2017-05" db="EMBL/GenBank/DDBJ databases">
        <title>Full genome sequence of Pseudorhodoplanes sinuspersici.</title>
        <authorList>
            <person name="Dastgheib S.M.M."/>
            <person name="Shavandi M."/>
            <person name="Tirandaz H."/>
        </authorList>
    </citation>
    <scope>NUCLEOTIDE SEQUENCE [LARGE SCALE GENOMIC DNA]</scope>
    <source>
        <strain evidence="1 2">RIPI110</strain>
    </source>
</reference>
<name>A0A1W6ZMR6_9HYPH</name>
<evidence type="ECO:0000313" key="1">
    <source>
        <dbReference type="EMBL" id="ARP98649.1"/>
    </source>
</evidence>
<dbReference type="Gene3D" id="3.40.50.1110">
    <property type="entry name" value="SGNH hydrolase"/>
    <property type="match status" value="1"/>
</dbReference>
<dbReference type="Proteomes" id="UP000194137">
    <property type="component" value="Chromosome"/>
</dbReference>
<dbReference type="InterPro" id="IPR057572">
    <property type="entry name" value="NonGDSL"/>
</dbReference>
<dbReference type="RefSeq" id="WP_086087073.1">
    <property type="nucleotide sequence ID" value="NZ_CP021112.1"/>
</dbReference>
<dbReference type="InterPro" id="IPR036514">
    <property type="entry name" value="SGNH_hydro_sf"/>
</dbReference>
<dbReference type="InterPro" id="IPR051532">
    <property type="entry name" value="Ester_Hydrolysis_Enzymes"/>
</dbReference>
<dbReference type="Pfam" id="PF25182">
    <property type="entry name" value="NonGDSL"/>
    <property type="match status" value="1"/>
</dbReference>
<dbReference type="OrthoDB" id="7203637at2"/>
<gene>
    <name evidence="1" type="ORF">CAK95_05805</name>
</gene>
<dbReference type="GO" id="GO:0004622">
    <property type="term" value="F:phosphatidylcholine lysophospholipase activity"/>
    <property type="evidence" value="ECO:0007669"/>
    <property type="project" value="TreeGrafter"/>
</dbReference>
<evidence type="ECO:0000313" key="2">
    <source>
        <dbReference type="Proteomes" id="UP000194137"/>
    </source>
</evidence>
<dbReference type="EMBL" id="CP021112">
    <property type="protein sequence ID" value="ARP98649.1"/>
    <property type="molecule type" value="Genomic_DNA"/>
</dbReference>
<dbReference type="STRING" id="1235591.CAK95_05805"/>
<proteinExistence type="predicted"/>